<dbReference type="Proteomes" id="UP000807115">
    <property type="component" value="Chromosome 7"/>
</dbReference>
<proteinExistence type="predicted"/>
<accession>A0A921QLT7</accession>
<organism evidence="1 2">
    <name type="scientific">Sorghum bicolor</name>
    <name type="common">Sorghum</name>
    <name type="synonym">Sorghum vulgare</name>
    <dbReference type="NCBI Taxonomy" id="4558"/>
    <lineage>
        <taxon>Eukaryota</taxon>
        <taxon>Viridiplantae</taxon>
        <taxon>Streptophyta</taxon>
        <taxon>Embryophyta</taxon>
        <taxon>Tracheophyta</taxon>
        <taxon>Spermatophyta</taxon>
        <taxon>Magnoliopsida</taxon>
        <taxon>Liliopsida</taxon>
        <taxon>Poales</taxon>
        <taxon>Poaceae</taxon>
        <taxon>PACMAD clade</taxon>
        <taxon>Panicoideae</taxon>
        <taxon>Andropogonodae</taxon>
        <taxon>Andropogoneae</taxon>
        <taxon>Sorghinae</taxon>
        <taxon>Sorghum</taxon>
    </lineage>
</organism>
<protein>
    <submittedName>
        <fullName evidence="1">Uncharacterized protein</fullName>
    </submittedName>
</protein>
<reference evidence="1" key="1">
    <citation type="journal article" date="2019" name="BMC Genomics">
        <title>A new reference genome for Sorghum bicolor reveals high levels of sequence similarity between sweet and grain genotypes: implications for the genetics of sugar metabolism.</title>
        <authorList>
            <person name="Cooper E.A."/>
            <person name="Brenton Z.W."/>
            <person name="Flinn B.S."/>
            <person name="Jenkins J."/>
            <person name="Shu S."/>
            <person name="Flowers D."/>
            <person name="Luo F."/>
            <person name="Wang Y."/>
            <person name="Xia P."/>
            <person name="Barry K."/>
            <person name="Daum C."/>
            <person name="Lipzen A."/>
            <person name="Yoshinaga Y."/>
            <person name="Schmutz J."/>
            <person name="Saski C."/>
            <person name="Vermerris W."/>
            <person name="Kresovich S."/>
        </authorList>
    </citation>
    <scope>NUCLEOTIDE SEQUENCE</scope>
</reference>
<gene>
    <name evidence="1" type="ORF">BDA96_07G086900</name>
</gene>
<dbReference type="EMBL" id="CM027686">
    <property type="protein sequence ID" value="KAG0523012.1"/>
    <property type="molecule type" value="Genomic_DNA"/>
</dbReference>
<comment type="caution">
    <text evidence="1">The sequence shown here is derived from an EMBL/GenBank/DDBJ whole genome shotgun (WGS) entry which is preliminary data.</text>
</comment>
<sequence length="63" mass="6879">MHSGTAFLPKIEAKIGSRGSRQQRRQLNYSCFALTSLSCYHAPAGGAPRLVAVQLQLFFVKIG</sequence>
<name>A0A921QLT7_SORBI</name>
<evidence type="ECO:0000313" key="2">
    <source>
        <dbReference type="Proteomes" id="UP000807115"/>
    </source>
</evidence>
<evidence type="ECO:0000313" key="1">
    <source>
        <dbReference type="EMBL" id="KAG0523012.1"/>
    </source>
</evidence>
<reference evidence="1" key="2">
    <citation type="submission" date="2020-10" db="EMBL/GenBank/DDBJ databases">
        <authorList>
            <person name="Cooper E.A."/>
            <person name="Brenton Z.W."/>
            <person name="Flinn B.S."/>
            <person name="Jenkins J."/>
            <person name="Shu S."/>
            <person name="Flowers D."/>
            <person name="Luo F."/>
            <person name="Wang Y."/>
            <person name="Xia P."/>
            <person name="Barry K."/>
            <person name="Daum C."/>
            <person name="Lipzen A."/>
            <person name="Yoshinaga Y."/>
            <person name="Schmutz J."/>
            <person name="Saski C."/>
            <person name="Vermerris W."/>
            <person name="Kresovich S."/>
        </authorList>
    </citation>
    <scope>NUCLEOTIDE SEQUENCE</scope>
</reference>
<dbReference type="AlphaFoldDB" id="A0A921QLT7"/>